<dbReference type="Proteomes" id="UP001165962">
    <property type="component" value="Unassembled WGS sequence"/>
</dbReference>
<dbReference type="PANTHER" id="PTHR30290">
    <property type="entry name" value="PERIPLASMIC BINDING COMPONENT OF ABC TRANSPORTER"/>
    <property type="match status" value="1"/>
</dbReference>
<organism evidence="3 4">
    <name type="scientific">Paenibacillus agricola</name>
    <dbReference type="NCBI Taxonomy" id="2716264"/>
    <lineage>
        <taxon>Bacteria</taxon>
        <taxon>Bacillati</taxon>
        <taxon>Bacillota</taxon>
        <taxon>Bacilli</taxon>
        <taxon>Bacillales</taxon>
        <taxon>Paenibacillaceae</taxon>
        <taxon>Paenibacillus</taxon>
    </lineage>
</organism>
<dbReference type="PIRSF" id="PIRSF002741">
    <property type="entry name" value="MppA"/>
    <property type="match status" value="1"/>
</dbReference>
<dbReference type="EMBL" id="JAAOIW010000004">
    <property type="protein sequence ID" value="NHN31037.1"/>
    <property type="molecule type" value="Genomic_DNA"/>
</dbReference>
<evidence type="ECO:0000313" key="4">
    <source>
        <dbReference type="Proteomes" id="UP001165962"/>
    </source>
</evidence>
<protein>
    <recommendedName>
        <fullName evidence="2">Solute-binding protein family 5 domain-containing protein</fullName>
    </recommendedName>
</protein>
<keyword evidence="4" id="KW-1185">Reference proteome</keyword>
<dbReference type="Pfam" id="PF00496">
    <property type="entry name" value="SBP_bac_5"/>
    <property type="match status" value="1"/>
</dbReference>
<reference evidence="3" key="1">
    <citation type="submission" date="2020-03" db="EMBL/GenBank/DDBJ databases">
        <title>Draft sequencing of Paenibacilllus sp. S3N08.</title>
        <authorList>
            <person name="Kim D.-U."/>
        </authorList>
    </citation>
    <scope>NUCLEOTIDE SEQUENCE</scope>
    <source>
        <strain evidence="3">S3N08</strain>
    </source>
</reference>
<comment type="caution">
    <text evidence="3">The sequence shown here is derived from an EMBL/GenBank/DDBJ whole genome shotgun (WGS) entry which is preliminary data.</text>
</comment>
<gene>
    <name evidence="3" type="ORF">G9U52_14450</name>
</gene>
<feature type="domain" description="Solute-binding protein family 5" evidence="2">
    <location>
        <begin position="101"/>
        <end position="443"/>
    </location>
</feature>
<dbReference type="PANTHER" id="PTHR30290:SF81">
    <property type="entry name" value="OLIGOPEPTIDE-BINDING PROTEIN OPPA"/>
    <property type="match status" value="1"/>
</dbReference>
<name>A0ABX0J4H4_9BACL</name>
<feature type="signal peptide" evidence="1">
    <location>
        <begin position="1"/>
        <end position="34"/>
    </location>
</feature>
<dbReference type="SUPFAM" id="SSF53850">
    <property type="entry name" value="Periplasmic binding protein-like II"/>
    <property type="match status" value="1"/>
</dbReference>
<evidence type="ECO:0000259" key="2">
    <source>
        <dbReference type="Pfam" id="PF00496"/>
    </source>
</evidence>
<dbReference type="InterPro" id="IPR039424">
    <property type="entry name" value="SBP_5"/>
</dbReference>
<evidence type="ECO:0000256" key="1">
    <source>
        <dbReference type="SAM" id="SignalP"/>
    </source>
</evidence>
<dbReference type="InterPro" id="IPR000914">
    <property type="entry name" value="SBP_5_dom"/>
</dbReference>
<feature type="chain" id="PRO_5045696268" description="Solute-binding protein family 5 domain-containing protein" evidence="1">
    <location>
        <begin position="35"/>
        <end position="535"/>
    </location>
</feature>
<dbReference type="Gene3D" id="3.10.105.10">
    <property type="entry name" value="Dipeptide-binding Protein, Domain 3"/>
    <property type="match status" value="1"/>
</dbReference>
<evidence type="ECO:0000313" key="3">
    <source>
        <dbReference type="EMBL" id="NHN31037.1"/>
    </source>
</evidence>
<proteinExistence type="predicted"/>
<dbReference type="RefSeq" id="WP_166150583.1">
    <property type="nucleotide sequence ID" value="NZ_JAAOIW010000004.1"/>
</dbReference>
<dbReference type="InterPro" id="IPR030678">
    <property type="entry name" value="Peptide/Ni-bd"/>
</dbReference>
<dbReference type="PROSITE" id="PS51257">
    <property type="entry name" value="PROKAR_LIPOPROTEIN"/>
    <property type="match status" value="1"/>
</dbReference>
<accession>A0ABX0J4H4</accession>
<keyword evidence="1" id="KW-0732">Signal</keyword>
<dbReference type="Gene3D" id="3.40.190.10">
    <property type="entry name" value="Periplasmic binding protein-like II"/>
    <property type="match status" value="1"/>
</dbReference>
<sequence>MFTMLNKKLNRKSWTALIISAIIMLSACSTPNTAVPAAGTAAPKSTGEAAGTNTPMADQQVLKYVTLNMPRSLDPTNVDAQRITSDGIAEPLVMLNDDATLRPWLAKSWKNIEPTLWEVELQPNVKFWSGVVMDAAAVKAALERHQKLNKRASSQIGGVEFMVKDATHLQIKTPKPDPAFIFKLTGFAIHNAAEADRLGDKFNKEADLTGFMKPTQFIPGELLIAEAVAGYWGVQPKLKRVEARLGSDGQARLLAMKSGDTDADMNVEVEQRISYEKDKKFDVLYPPGSTRNLWLNIKKVPAFQDPKVRLALSLALDRKELIDGVSRGFAEPVTGHFPKGLPYALDKGPESDREKAMKLLDEAGWKPGADGVRTKDGQKLQFKLLTYSFFQPTAVALQSQFKEIGVTIDIEPVETTASNQLMLDGNFEMATYCSCGSVTGDLGGQLKSYYYTGLVSNYGGYSNPEVDKLIDQLSAEFDASKQNDLAKKIQQIVLDETAIIYMYNSASWGSAYNSKVKDVDKNLRTKIVPEMYIGK</sequence>